<feature type="domain" description="Phage shock protein PspC N-terminal" evidence="7">
    <location>
        <begin position="3"/>
        <end position="60"/>
    </location>
</feature>
<dbReference type="KEGG" id="vgu:HYG85_06745"/>
<comment type="subcellular location">
    <subcellularLocation>
        <location evidence="1">Cell membrane</location>
        <topology evidence="1">Single-pass membrane protein</topology>
    </subcellularLocation>
</comment>
<dbReference type="AlphaFoldDB" id="A0A8J8SBD0"/>
<proteinExistence type="predicted"/>
<evidence type="ECO:0000256" key="3">
    <source>
        <dbReference type="ARBA" id="ARBA00022692"/>
    </source>
</evidence>
<evidence type="ECO:0000256" key="6">
    <source>
        <dbReference type="SAM" id="Phobius"/>
    </source>
</evidence>
<evidence type="ECO:0000313" key="9">
    <source>
        <dbReference type="Proteomes" id="UP000677305"/>
    </source>
</evidence>
<accession>A0A8J8SBD0</accession>
<evidence type="ECO:0000313" key="8">
    <source>
        <dbReference type="EMBL" id="QUH28628.1"/>
    </source>
</evidence>
<keyword evidence="9" id="KW-1185">Reference proteome</keyword>
<sequence length="159" mass="18174">MDKRIYRSRDNQMICGVCSGIAKYFNIDPTIVRILFLITLFTWGSGVLIYIICSIVIPVEPIEYAHNTYDSNTHDSNTYYDSNSYDNNTTYNSNTYDHNTPEKRNNLSNSNGRTILGIILVIIGGISILEKIFDWFSFDLVWPIAIIGVGFLILTKDRN</sequence>
<dbReference type="InterPro" id="IPR052027">
    <property type="entry name" value="PspC"/>
</dbReference>
<reference evidence="8 9" key="1">
    <citation type="submission" date="2020-07" db="EMBL/GenBank/DDBJ databases">
        <title>Vallitalea guaymasensis genome.</title>
        <authorList>
            <person name="Postec A."/>
        </authorList>
    </citation>
    <scope>NUCLEOTIDE SEQUENCE [LARGE SCALE GENOMIC DNA]</scope>
    <source>
        <strain evidence="8 9">Ra1766G1</strain>
    </source>
</reference>
<dbReference type="PANTHER" id="PTHR33885">
    <property type="entry name" value="PHAGE SHOCK PROTEIN C"/>
    <property type="match status" value="1"/>
</dbReference>
<evidence type="ECO:0000259" key="7">
    <source>
        <dbReference type="Pfam" id="PF04024"/>
    </source>
</evidence>
<evidence type="ECO:0000256" key="4">
    <source>
        <dbReference type="ARBA" id="ARBA00022989"/>
    </source>
</evidence>
<dbReference type="PANTHER" id="PTHR33885:SF3">
    <property type="entry name" value="PHAGE SHOCK PROTEIN C"/>
    <property type="match status" value="1"/>
</dbReference>
<keyword evidence="2" id="KW-1003">Cell membrane</keyword>
<gene>
    <name evidence="8" type="ORF">HYG85_06745</name>
</gene>
<evidence type="ECO:0000256" key="5">
    <source>
        <dbReference type="ARBA" id="ARBA00023136"/>
    </source>
</evidence>
<keyword evidence="4 6" id="KW-1133">Transmembrane helix</keyword>
<dbReference type="Proteomes" id="UP000677305">
    <property type="component" value="Chromosome"/>
</dbReference>
<dbReference type="RefSeq" id="WP_212692845.1">
    <property type="nucleotide sequence ID" value="NZ_CP058561.1"/>
</dbReference>
<dbReference type="EMBL" id="CP058561">
    <property type="protein sequence ID" value="QUH28628.1"/>
    <property type="molecule type" value="Genomic_DNA"/>
</dbReference>
<protein>
    <submittedName>
        <fullName evidence="8">PspC domain-containing protein</fullName>
    </submittedName>
</protein>
<feature type="transmembrane region" description="Helical" evidence="6">
    <location>
        <begin position="135"/>
        <end position="154"/>
    </location>
</feature>
<evidence type="ECO:0000256" key="2">
    <source>
        <dbReference type="ARBA" id="ARBA00022475"/>
    </source>
</evidence>
<feature type="transmembrane region" description="Helical" evidence="6">
    <location>
        <begin position="112"/>
        <end position="129"/>
    </location>
</feature>
<dbReference type="GO" id="GO:0005886">
    <property type="term" value="C:plasma membrane"/>
    <property type="evidence" value="ECO:0007669"/>
    <property type="project" value="UniProtKB-SubCell"/>
</dbReference>
<name>A0A8J8SBD0_9FIRM</name>
<dbReference type="Pfam" id="PF04024">
    <property type="entry name" value="PspC"/>
    <property type="match status" value="1"/>
</dbReference>
<keyword evidence="3 6" id="KW-0812">Transmembrane</keyword>
<organism evidence="8 9">
    <name type="scientific">Vallitalea guaymasensis</name>
    <dbReference type="NCBI Taxonomy" id="1185412"/>
    <lineage>
        <taxon>Bacteria</taxon>
        <taxon>Bacillati</taxon>
        <taxon>Bacillota</taxon>
        <taxon>Clostridia</taxon>
        <taxon>Lachnospirales</taxon>
        <taxon>Vallitaleaceae</taxon>
        <taxon>Vallitalea</taxon>
    </lineage>
</organism>
<feature type="transmembrane region" description="Helical" evidence="6">
    <location>
        <begin position="34"/>
        <end position="57"/>
    </location>
</feature>
<dbReference type="InterPro" id="IPR007168">
    <property type="entry name" value="Phageshock_PspC_N"/>
</dbReference>
<keyword evidence="5 6" id="KW-0472">Membrane</keyword>
<evidence type="ECO:0000256" key="1">
    <source>
        <dbReference type="ARBA" id="ARBA00004162"/>
    </source>
</evidence>